<reference evidence="12 13" key="1">
    <citation type="submission" date="2024-03" db="EMBL/GenBank/DDBJ databases">
        <title>Complete genome sequence of the green alga Chloropicon roscoffensis RCC1871.</title>
        <authorList>
            <person name="Lemieux C."/>
            <person name="Pombert J.-F."/>
            <person name="Otis C."/>
            <person name="Turmel M."/>
        </authorList>
    </citation>
    <scope>NUCLEOTIDE SEQUENCE [LARGE SCALE GENOMIC DNA]</scope>
    <source>
        <strain evidence="12 13">RCC1871</strain>
    </source>
</reference>
<keyword evidence="6 9" id="KW-0460">Magnesium</keyword>
<evidence type="ECO:0000256" key="10">
    <source>
        <dbReference type="PROSITE-ProRule" id="PRU10134"/>
    </source>
</evidence>
<dbReference type="InterPro" id="IPR042110">
    <property type="entry name" value="Adenylosuccinate_synth_dom2"/>
</dbReference>
<dbReference type="InterPro" id="IPR042111">
    <property type="entry name" value="Adenylosuccinate_synth_dom3"/>
</dbReference>
<feature type="binding site" evidence="9">
    <location>
        <position position="391"/>
    </location>
    <ligand>
        <name>IMP</name>
        <dbReference type="ChEBI" id="CHEBI:58053"/>
    </ligand>
</feature>
<dbReference type="InterPro" id="IPR018220">
    <property type="entry name" value="Adenylosuccin_syn_GTP-bd"/>
</dbReference>
<dbReference type="Gene3D" id="3.40.440.10">
    <property type="entry name" value="Adenylosuccinate Synthetase, subunit A, domain 1"/>
    <property type="match status" value="1"/>
</dbReference>
<evidence type="ECO:0000256" key="1">
    <source>
        <dbReference type="ARBA" id="ARBA00011738"/>
    </source>
</evidence>
<sequence>MSALGSGMEWRMMSKQARACGVKGTKVAPRAGGRTPCVLSSLRHPPSSLSSCRTKTSARCPVVPRAVAGKSSEPVSGRSVGDSGDDFAEVGQICAVLGTQWGDEGKGKLVDAMAQTFEVVARAQGGANAGHTIYSPDGTKHALHLMPCGILNPDAKCVIGNGCVIHIPTVLGEIEGLREKGVTCDGRLFVSDRAHVLLDLHKEVDGLRESELADKKIGTTKRGIGPCYSSKAIRNGIRVHDLLDFACFERKLRCLVAENEKRFGSAFEYDVEAELEAYRGHIEQIRPYISDSVEILHEERERGSRILIEGANATMLDLDFGTYPFVTSSSTTIGGVCSGLGMAPNAVSHVVGVAKAYTTRVGAGPYPTEIHDEVRDQIRALGGEYGTTTGRPRRCGWLDIVALRYACAVNGFTYLNITKLDVLSEMGEIKVGTKYVTGEGQRVEWFPADLDLLESCQVEYETLPGWLEDISGCRSWQELPANARRYVERIEELVGVPVRWIGVGPGRDALITK</sequence>
<dbReference type="Gene3D" id="3.90.170.10">
    <property type="entry name" value="Adenylosuccinate Synthetase, subunit A, domain 3"/>
    <property type="match status" value="1"/>
</dbReference>
<feature type="binding site" evidence="9">
    <location>
        <position position="220"/>
    </location>
    <ligand>
        <name>IMP</name>
        <dbReference type="ChEBI" id="CHEBI:58053"/>
    </ligand>
</feature>
<comment type="function">
    <text evidence="9">Plays an important role in the de novo pathway and in the salvage pathway of purine nucleotide biosynthesis. Catalyzes the first commited step in the biosynthesis of AMP from IMP.</text>
</comment>
<dbReference type="Proteomes" id="UP001472866">
    <property type="component" value="Chromosome 11"/>
</dbReference>
<dbReference type="FunFam" id="3.90.170.10:FF:000001">
    <property type="entry name" value="Adenylosuccinate synthetase"/>
    <property type="match status" value="1"/>
</dbReference>
<dbReference type="PROSITE" id="PS00513">
    <property type="entry name" value="ADENYLOSUCCIN_SYN_2"/>
    <property type="match status" value="1"/>
</dbReference>
<feature type="binding site" evidence="9">
    <location>
        <begin position="103"/>
        <end position="106"/>
    </location>
    <ligand>
        <name>IMP</name>
        <dbReference type="ChEBI" id="CHEBI:58053"/>
    </ligand>
</feature>
<dbReference type="GO" id="GO:0009507">
    <property type="term" value="C:chloroplast"/>
    <property type="evidence" value="ECO:0007669"/>
    <property type="project" value="UniProtKB-SubCell"/>
</dbReference>
<feature type="binding site" evidence="9">
    <location>
        <position position="393"/>
    </location>
    <ligand>
        <name>GTP</name>
        <dbReference type="ChEBI" id="CHEBI:37565"/>
    </ligand>
</feature>
<keyword evidence="9" id="KW-0150">Chloroplast</keyword>
<dbReference type="InterPro" id="IPR042109">
    <property type="entry name" value="Adenylosuccinate_synth_dom1"/>
</dbReference>
<comment type="subcellular location">
    <subcellularLocation>
        <location evidence="9">Plastid</location>
        <location evidence="9">Chloroplast</location>
    </subcellularLocation>
</comment>
<feature type="binding site" evidence="9">
    <location>
        <position position="327"/>
    </location>
    <ligand>
        <name>IMP</name>
        <dbReference type="ChEBI" id="CHEBI:58053"/>
    </ligand>
</feature>
<dbReference type="NCBIfam" id="NF002223">
    <property type="entry name" value="PRK01117.1"/>
    <property type="match status" value="1"/>
</dbReference>
<dbReference type="GO" id="GO:0000287">
    <property type="term" value="F:magnesium ion binding"/>
    <property type="evidence" value="ECO:0007669"/>
    <property type="project" value="UniProtKB-UniRule"/>
</dbReference>
<proteinExistence type="inferred from homology"/>
<dbReference type="InterPro" id="IPR001114">
    <property type="entry name" value="Adenylosuccinate_synthetase"/>
</dbReference>
<comment type="pathway">
    <text evidence="9 11">Purine metabolism; AMP biosynthesis via de novo pathway; AMP from IMP: step 1/2.</text>
</comment>
<feature type="binding site" evidence="9">
    <location>
        <position position="234"/>
    </location>
    <ligand>
        <name>IMP</name>
        <dbReference type="ChEBI" id="CHEBI:58053"/>
        <note>ligand shared between dimeric partners</note>
    </ligand>
</feature>
<keyword evidence="4 9" id="KW-0547">Nucleotide-binding</keyword>
<comment type="catalytic activity">
    <reaction evidence="8 9 11">
        <text>IMP + L-aspartate + GTP = N(6)-(1,2-dicarboxyethyl)-AMP + GDP + phosphate + 2 H(+)</text>
        <dbReference type="Rhea" id="RHEA:15753"/>
        <dbReference type="ChEBI" id="CHEBI:15378"/>
        <dbReference type="ChEBI" id="CHEBI:29991"/>
        <dbReference type="ChEBI" id="CHEBI:37565"/>
        <dbReference type="ChEBI" id="CHEBI:43474"/>
        <dbReference type="ChEBI" id="CHEBI:57567"/>
        <dbReference type="ChEBI" id="CHEBI:58053"/>
        <dbReference type="ChEBI" id="CHEBI:58189"/>
        <dbReference type="EC" id="6.3.4.4"/>
    </reaction>
</comment>
<dbReference type="SUPFAM" id="SSF52540">
    <property type="entry name" value="P-loop containing nucleoside triphosphate hydrolases"/>
    <property type="match status" value="1"/>
</dbReference>
<dbReference type="Gene3D" id="1.10.300.10">
    <property type="entry name" value="Adenylosuccinate Synthetase, subunit A, domain 2"/>
    <property type="match status" value="1"/>
</dbReference>
<dbReference type="CDD" id="cd03108">
    <property type="entry name" value="AdSS"/>
    <property type="match status" value="1"/>
</dbReference>
<dbReference type="PROSITE" id="PS01266">
    <property type="entry name" value="ADENYLOSUCCIN_SYN_1"/>
    <property type="match status" value="1"/>
</dbReference>
<evidence type="ECO:0000256" key="5">
    <source>
        <dbReference type="ARBA" id="ARBA00022755"/>
    </source>
</evidence>
<evidence type="ECO:0000256" key="3">
    <source>
        <dbReference type="ARBA" id="ARBA00022723"/>
    </source>
</evidence>
<dbReference type="AlphaFoldDB" id="A0AAX4PHT9"/>
<keyword evidence="13" id="KW-1185">Reference proteome</keyword>
<dbReference type="GO" id="GO:0044208">
    <property type="term" value="P:'de novo' AMP biosynthetic process"/>
    <property type="evidence" value="ECO:0007669"/>
    <property type="project" value="UniProtKB-UniRule"/>
</dbReference>
<dbReference type="EC" id="6.3.4.4" evidence="9"/>
<dbReference type="GO" id="GO:0046040">
    <property type="term" value="P:IMP metabolic process"/>
    <property type="evidence" value="ECO:0007669"/>
    <property type="project" value="TreeGrafter"/>
</dbReference>
<keyword evidence="3 9" id="KW-0479">Metal-binding</keyword>
<comment type="cofactor">
    <cofactor evidence="9">
        <name>Mg(2+)</name>
        <dbReference type="ChEBI" id="CHEBI:18420"/>
    </cofactor>
    <text evidence="9">Binds 1 Mg(2+) ion per subunit.</text>
</comment>
<dbReference type="EMBL" id="CP151511">
    <property type="protein sequence ID" value="WZN65299.1"/>
    <property type="molecule type" value="Genomic_DNA"/>
</dbReference>
<evidence type="ECO:0000256" key="6">
    <source>
        <dbReference type="ARBA" id="ARBA00022842"/>
    </source>
</evidence>
<dbReference type="Pfam" id="PF00709">
    <property type="entry name" value="Adenylsucc_synt"/>
    <property type="match status" value="1"/>
</dbReference>
<dbReference type="PANTHER" id="PTHR11846">
    <property type="entry name" value="ADENYLOSUCCINATE SYNTHETASE"/>
    <property type="match status" value="1"/>
</dbReference>
<comment type="function">
    <text evidence="11">Plays an important role in the de novo pathway of purine nucleotide biosynthesis.</text>
</comment>
<feature type="binding site" evidence="9">
    <location>
        <begin position="102"/>
        <end position="108"/>
    </location>
    <ligand>
        <name>GTP</name>
        <dbReference type="ChEBI" id="CHEBI:37565"/>
    </ligand>
</feature>
<evidence type="ECO:0000313" key="12">
    <source>
        <dbReference type="EMBL" id="WZN65299.1"/>
    </source>
</evidence>
<organism evidence="12 13">
    <name type="scientific">Chloropicon roscoffensis</name>
    <dbReference type="NCBI Taxonomy" id="1461544"/>
    <lineage>
        <taxon>Eukaryota</taxon>
        <taxon>Viridiplantae</taxon>
        <taxon>Chlorophyta</taxon>
        <taxon>Chloropicophyceae</taxon>
        <taxon>Chloropicales</taxon>
        <taxon>Chloropicaceae</taxon>
        <taxon>Chloropicon</taxon>
    </lineage>
</organism>
<keyword evidence="5 9" id="KW-0658">Purine biosynthesis</keyword>
<dbReference type="PANTHER" id="PTHR11846:SF0">
    <property type="entry name" value="ADENYLOSUCCINATE SYNTHETASE"/>
    <property type="match status" value="1"/>
</dbReference>
<comment type="subunit">
    <text evidence="1 9">Homodimer.</text>
</comment>
<dbReference type="InterPro" id="IPR033128">
    <property type="entry name" value="Adenylosuccin_syn_Lys_AS"/>
</dbReference>
<keyword evidence="9" id="KW-0934">Plastid</keyword>
<keyword evidence="7 9" id="KW-0342">GTP-binding</keyword>
<dbReference type="HAMAP" id="MF_00011">
    <property type="entry name" value="Adenylosucc_synth"/>
    <property type="match status" value="1"/>
</dbReference>
<dbReference type="InterPro" id="IPR027417">
    <property type="entry name" value="P-loop_NTPase"/>
</dbReference>
<dbReference type="GO" id="GO:0005525">
    <property type="term" value="F:GTP binding"/>
    <property type="evidence" value="ECO:0007669"/>
    <property type="project" value="UniProtKB-UniRule"/>
</dbReference>
<feature type="binding site" evidence="9">
    <location>
        <begin position="502"/>
        <end position="504"/>
    </location>
    <ligand>
        <name>GTP</name>
        <dbReference type="ChEBI" id="CHEBI:37565"/>
    </ligand>
</feature>
<protein>
    <recommendedName>
        <fullName evidence="9">Adenylosuccinate synthetase, chloroplastic</fullName>
        <shortName evidence="9">AMPSase</shortName>
        <shortName evidence="9">AdSS</shortName>
        <ecNumber evidence="9">6.3.4.4</ecNumber>
    </recommendedName>
    <alternativeName>
        <fullName evidence="9">IMP--aspartate ligase</fullName>
    </alternativeName>
</protein>
<feature type="active site" evidence="10">
    <location>
        <position position="231"/>
    </location>
</feature>
<keyword evidence="2 9" id="KW-0436">Ligase</keyword>
<feature type="binding site" evidence="9">
    <location>
        <begin position="128"/>
        <end position="131"/>
    </location>
    <ligand>
        <name>IMP</name>
        <dbReference type="ChEBI" id="CHEBI:58053"/>
    </ligand>
</feature>
<feature type="active site" description="Proton acceptor" evidence="9">
    <location>
        <position position="103"/>
    </location>
</feature>
<evidence type="ECO:0000256" key="9">
    <source>
        <dbReference type="HAMAP-Rule" id="MF_03125"/>
    </source>
</evidence>
<name>A0AAX4PHT9_9CHLO</name>
<feature type="binding site" evidence="9">
    <location>
        <position position="130"/>
    </location>
    <ligand>
        <name>Mg(2+)</name>
        <dbReference type="ChEBI" id="CHEBI:18420"/>
    </ligand>
</feature>
<feature type="binding site" evidence="9">
    <location>
        <position position="103"/>
    </location>
    <ligand>
        <name>Mg(2+)</name>
        <dbReference type="ChEBI" id="CHEBI:18420"/>
    </ligand>
</feature>
<evidence type="ECO:0000256" key="2">
    <source>
        <dbReference type="ARBA" id="ARBA00022598"/>
    </source>
</evidence>
<evidence type="ECO:0000256" key="11">
    <source>
        <dbReference type="RuleBase" id="RU000520"/>
    </source>
</evidence>
<dbReference type="NCBIfam" id="TIGR00184">
    <property type="entry name" value="purA"/>
    <property type="match status" value="1"/>
</dbReference>
<dbReference type="GO" id="GO:0004019">
    <property type="term" value="F:adenylosuccinate synthase activity"/>
    <property type="evidence" value="ECO:0007669"/>
    <property type="project" value="UniProtKB-UniRule"/>
</dbReference>
<feature type="active site" description="Proton donor" evidence="9">
    <location>
        <position position="131"/>
    </location>
</feature>
<gene>
    <name evidence="9" type="primary">PURA</name>
    <name evidence="12" type="ORF">HKI87_11g68560</name>
</gene>
<evidence type="ECO:0000256" key="7">
    <source>
        <dbReference type="ARBA" id="ARBA00023134"/>
    </source>
</evidence>
<comment type="similarity">
    <text evidence="9 11">Belongs to the adenylosuccinate synthetase family.</text>
</comment>
<feature type="binding site" evidence="9">
    <location>
        <begin position="387"/>
        <end position="393"/>
    </location>
    <ligand>
        <name>substrate</name>
    </ligand>
</feature>
<feature type="binding site" evidence="9">
    <location>
        <begin position="419"/>
        <end position="421"/>
    </location>
    <ligand>
        <name>GTP</name>
        <dbReference type="ChEBI" id="CHEBI:37565"/>
    </ligand>
</feature>
<feature type="binding site" evidence="9">
    <location>
        <position position="312"/>
    </location>
    <ligand>
        <name>IMP</name>
        <dbReference type="ChEBI" id="CHEBI:58053"/>
    </ligand>
</feature>
<evidence type="ECO:0000256" key="4">
    <source>
        <dbReference type="ARBA" id="ARBA00022741"/>
    </source>
</evidence>
<dbReference type="SMART" id="SM00788">
    <property type="entry name" value="Adenylsucc_synt"/>
    <property type="match status" value="1"/>
</dbReference>
<evidence type="ECO:0000256" key="8">
    <source>
        <dbReference type="ARBA" id="ARBA00050432"/>
    </source>
</evidence>
<accession>A0AAX4PHT9</accession>
<dbReference type="FunFam" id="1.10.300.10:FF:000002">
    <property type="entry name" value="Adenylosuccinate synthetase, chloroplastic"/>
    <property type="match status" value="1"/>
</dbReference>
<feature type="binding site" evidence="9">
    <location>
        <begin position="130"/>
        <end position="132"/>
    </location>
    <ligand>
        <name>GTP</name>
        <dbReference type="ChEBI" id="CHEBI:37565"/>
    </ligand>
</feature>
<evidence type="ECO:0000313" key="13">
    <source>
        <dbReference type="Proteomes" id="UP001472866"/>
    </source>
</evidence>